<feature type="transmembrane region" description="Helical" evidence="1">
    <location>
        <begin position="361"/>
        <end position="382"/>
    </location>
</feature>
<protein>
    <submittedName>
        <fullName evidence="3">HupE/UreJ family protein</fullName>
    </submittedName>
</protein>
<feature type="chain" id="PRO_5046323708" evidence="2">
    <location>
        <begin position="26"/>
        <end position="395"/>
    </location>
</feature>
<feature type="transmembrane region" description="Helical" evidence="1">
    <location>
        <begin position="243"/>
        <end position="263"/>
    </location>
</feature>
<keyword evidence="1" id="KW-0812">Transmembrane</keyword>
<dbReference type="EMBL" id="JBIGHY010000002">
    <property type="protein sequence ID" value="MFG6413978.1"/>
    <property type="molecule type" value="Genomic_DNA"/>
</dbReference>
<feature type="transmembrane region" description="Helical" evidence="1">
    <location>
        <begin position="298"/>
        <end position="316"/>
    </location>
</feature>
<proteinExistence type="predicted"/>
<gene>
    <name evidence="3" type="ORF">ACG02S_08730</name>
</gene>
<organism evidence="3 4">
    <name type="scientific">Pelomonas dachongensis</name>
    <dbReference type="NCBI Taxonomy" id="3299029"/>
    <lineage>
        <taxon>Bacteria</taxon>
        <taxon>Pseudomonadati</taxon>
        <taxon>Pseudomonadota</taxon>
        <taxon>Betaproteobacteria</taxon>
        <taxon>Burkholderiales</taxon>
        <taxon>Sphaerotilaceae</taxon>
        <taxon>Roseateles</taxon>
    </lineage>
</organism>
<comment type="caution">
    <text evidence="3">The sequence shown here is derived from an EMBL/GenBank/DDBJ whole genome shotgun (WGS) entry which is preliminary data.</text>
</comment>
<evidence type="ECO:0000256" key="2">
    <source>
        <dbReference type="SAM" id="SignalP"/>
    </source>
</evidence>
<keyword evidence="1" id="KW-0472">Membrane</keyword>
<dbReference type="InterPro" id="IPR032809">
    <property type="entry name" value="Put_HupE_UreJ"/>
</dbReference>
<reference evidence="3 4" key="1">
    <citation type="submission" date="2024-09" db="EMBL/GenBank/DDBJ databases">
        <title>Novel species of the genus Pelomonas and Roseateles isolated from streams.</title>
        <authorList>
            <person name="Lu H."/>
        </authorList>
    </citation>
    <scope>NUCLEOTIDE SEQUENCE [LARGE SCALE GENOMIC DNA]</scope>
    <source>
        <strain evidence="3 4">DC23W</strain>
    </source>
</reference>
<feature type="transmembrane region" description="Helical" evidence="1">
    <location>
        <begin position="328"/>
        <end position="354"/>
    </location>
</feature>
<keyword evidence="2" id="KW-0732">Signal</keyword>
<evidence type="ECO:0000313" key="4">
    <source>
        <dbReference type="Proteomes" id="UP001606300"/>
    </source>
</evidence>
<feature type="transmembrane region" description="Helical" evidence="1">
    <location>
        <begin position="269"/>
        <end position="286"/>
    </location>
</feature>
<dbReference type="Proteomes" id="UP001606300">
    <property type="component" value="Unassembled WGS sequence"/>
</dbReference>
<sequence>MTARLLRAWAWVSLAGALLAPAAWAHKASDAYLQLQADDRTVTLRADIALRDLDRDLVLDADDDGLLRWGEVRARAADLEALARRDVRLDVRDTAGARCEPGPMAPLQLDAHSDGRYAVLTRRWTCAQAPAATAELGYDLFAATDPTHRGVLVWRQSGAARTTVIAPGTAALRLPLAATAAGAPDTSGAVLGAGTIFRDGVHHIWIGIDHVLFLVVLLLPAVLQREAGRWRPASAWRPALWRVLGVVTAFTVAHSITLALAVFDVLDPPSRGVESLIALSVLLAALNNLRPVVVDARWQLTFAFGLVHGFGFANALKDMGLARGELALPLVLFNVGVEAGQLAIVAVLVPLVWAARRWRGYVRWVLGAGSAAVALIATLWLVERLFDMQLLGVGG</sequence>
<feature type="signal peptide" evidence="2">
    <location>
        <begin position="1"/>
        <end position="25"/>
    </location>
</feature>
<keyword evidence="1" id="KW-1133">Transmembrane helix</keyword>
<dbReference type="Pfam" id="PF13795">
    <property type="entry name" value="HupE_UreJ_2"/>
    <property type="match status" value="1"/>
</dbReference>
<keyword evidence="4" id="KW-1185">Reference proteome</keyword>
<accession>A0ABW7EMU7</accession>
<evidence type="ECO:0000313" key="3">
    <source>
        <dbReference type="EMBL" id="MFG6413978.1"/>
    </source>
</evidence>
<name>A0ABW7EMU7_9BURK</name>
<evidence type="ECO:0000256" key="1">
    <source>
        <dbReference type="SAM" id="Phobius"/>
    </source>
</evidence>
<feature type="transmembrane region" description="Helical" evidence="1">
    <location>
        <begin position="204"/>
        <end position="223"/>
    </location>
</feature>
<dbReference type="RefSeq" id="WP_394470049.1">
    <property type="nucleotide sequence ID" value="NZ_JBIGHY010000002.1"/>
</dbReference>